<comment type="pathway">
    <text evidence="3">Lipid metabolism; malonyl-CoA biosynthesis; malonyl-CoA from acetyl-CoA: step 1/1.</text>
</comment>
<evidence type="ECO:0000256" key="8">
    <source>
        <dbReference type="ARBA" id="ARBA00022801"/>
    </source>
</evidence>
<dbReference type="Proteomes" id="UP000053048">
    <property type="component" value="Unassembled WGS sequence"/>
</dbReference>
<dbReference type="SMART" id="SM00797">
    <property type="entry name" value="AHS2"/>
    <property type="match status" value="1"/>
</dbReference>
<dbReference type="GO" id="GO:0016787">
    <property type="term" value="F:hydrolase activity"/>
    <property type="evidence" value="ECO:0007669"/>
    <property type="project" value="UniProtKB-KW"/>
</dbReference>
<feature type="compositionally biased region" description="Polar residues" evidence="14">
    <location>
        <begin position="848"/>
        <end position="871"/>
    </location>
</feature>
<dbReference type="Pfam" id="PF02682">
    <property type="entry name" value="CT_C_D"/>
    <property type="match status" value="1"/>
</dbReference>
<feature type="domain" description="ATP-grasp" evidence="16">
    <location>
        <begin position="120"/>
        <end position="317"/>
    </location>
</feature>
<evidence type="ECO:0000256" key="14">
    <source>
        <dbReference type="SAM" id="MobiDB-lite"/>
    </source>
</evidence>
<dbReference type="InterPro" id="IPR005479">
    <property type="entry name" value="CPAse_ATP-bd"/>
</dbReference>
<dbReference type="Gene3D" id="3.30.1360.40">
    <property type="match status" value="1"/>
</dbReference>
<comment type="cofactor">
    <cofactor evidence="1">
        <name>biotin</name>
        <dbReference type="ChEBI" id="CHEBI:57586"/>
    </cofactor>
</comment>
<evidence type="ECO:0000259" key="16">
    <source>
        <dbReference type="PROSITE" id="PS50975"/>
    </source>
</evidence>
<dbReference type="Gene3D" id="3.30.470.20">
    <property type="entry name" value="ATP-grasp fold, B domain"/>
    <property type="match status" value="1"/>
</dbReference>
<evidence type="ECO:0000259" key="15">
    <source>
        <dbReference type="PROSITE" id="PS50968"/>
    </source>
</evidence>
<dbReference type="InterPro" id="IPR003833">
    <property type="entry name" value="CT_C_D"/>
</dbReference>
<dbReference type="GO" id="GO:0004075">
    <property type="term" value="F:biotin carboxylase activity"/>
    <property type="evidence" value="ECO:0007669"/>
    <property type="project" value="UniProtKB-EC"/>
</dbReference>
<dbReference type="PROSITE" id="PS50979">
    <property type="entry name" value="BC"/>
    <property type="match status" value="1"/>
</dbReference>
<name>A0A0W0H5Q7_PSEVI</name>
<evidence type="ECO:0000256" key="6">
    <source>
        <dbReference type="ARBA" id="ARBA00022598"/>
    </source>
</evidence>
<dbReference type="InterPro" id="IPR011054">
    <property type="entry name" value="Rudment_hybrid_motif"/>
</dbReference>
<organism evidence="18 19">
    <name type="scientific">Pseudomonas viridiflava ICMP 13104</name>
    <dbReference type="NCBI Taxonomy" id="1198305"/>
    <lineage>
        <taxon>Bacteria</taxon>
        <taxon>Pseudomonadati</taxon>
        <taxon>Pseudomonadota</taxon>
        <taxon>Gammaproteobacteria</taxon>
        <taxon>Pseudomonadales</taxon>
        <taxon>Pseudomonadaceae</taxon>
        <taxon>Pseudomonas</taxon>
    </lineage>
</organism>
<keyword evidence="10" id="KW-0092">Biotin</keyword>
<evidence type="ECO:0000256" key="2">
    <source>
        <dbReference type="ARBA" id="ARBA00003761"/>
    </source>
</evidence>
<evidence type="ECO:0000256" key="13">
    <source>
        <dbReference type="PROSITE-ProRule" id="PRU00409"/>
    </source>
</evidence>
<dbReference type="Pfam" id="PF00289">
    <property type="entry name" value="Biotin_carb_N"/>
    <property type="match status" value="1"/>
</dbReference>
<feature type="compositionally biased region" description="Polar residues" evidence="14">
    <location>
        <begin position="822"/>
        <end position="835"/>
    </location>
</feature>
<dbReference type="GO" id="GO:0005524">
    <property type="term" value="F:ATP binding"/>
    <property type="evidence" value="ECO:0007669"/>
    <property type="project" value="UniProtKB-UniRule"/>
</dbReference>
<dbReference type="InterPro" id="IPR000089">
    <property type="entry name" value="Biotin_lipoyl"/>
</dbReference>
<evidence type="ECO:0000259" key="17">
    <source>
        <dbReference type="PROSITE" id="PS50979"/>
    </source>
</evidence>
<dbReference type="InterPro" id="IPR003778">
    <property type="entry name" value="CT_A_B"/>
</dbReference>
<dbReference type="EMBL" id="LKEJ01000176">
    <property type="protein sequence ID" value="KTB56155.1"/>
    <property type="molecule type" value="Genomic_DNA"/>
</dbReference>
<dbReference type="PROSITE" id="PS00867">
    <property type="entry name" value="CPSASE_2"/>
    <property type="match status" value="1"/>
</dbReference>
<feature type="compositionally biased region" description="Basic and acidic residues" evidence="14">
    <location>
        <begin position="836"/>
        <end position="845"/>
    </location>
</feature>
<dbReference type="InterPro" id="IPR011764">
    <property type="entry name" value="Biotin_carboxylation_dom"/>
</dbReference>
<comment type="caution">
    <text evidence="18">The sequence shown here is derived from an EMBL/GenBank/DDBJ whole genome shotgun (WGS) entry which is preliminary data.</text>
</comment>
<evidence type="ECO:0000256" key="10">
    <source>
        <dbReference type="ARBA" id="ARBA00023267"/>
    </source>
</evidence>
<dbReference type="GO" id="GO:0046872">
    <property type="term" value="F:metal ion binding"/>
    <property type="evidence" value="ECO:0007669"/>
    <property type="project" value="InterPro"/>
</dbReference>
<dbReference type="Pfam" id="PF02785">
    <property type="entry name" value="Biotin_carb_C"/>
    <property type="match status" value="1"/>
</dbReference>
<dbReference type="SMART" id="SM00878">
    <property type="entry name" value="Biotin_carb_C"/>
    <property type="match status" value="1"/>
</dbReference>
<comment type="subunit">
    <text evidence="4">Acetyl-CoA carboxylase is a heterohexamer of biotin carboxyl carrier protein, biotin carboxylase and the two subunits of carboxyl transferase in a 2:2 complex.</text>
</comment>
<accession>A0A0W0H5Q7</accession>
<evidence type="ECO:0000256" key="1">
    <source>
        <dbReference type="ARBA" id="ARBA00001953"/>
    </source>
</evidence>
<keyword evidence="7 13" id="KW-0547">Nucleotide-binding</keyword>
<dbReference type="PANTHER" id="PTHR18866">
    <property type="entry name" value="CARBOXYLASE:PYRUVATE/ACETYL-COA/PROPIONYL-COA CARBOXYLASE"/>
    <property type="match status" value="1"/>
</dbReference>
<feature type="compositionally biased region" description="Polar residues" evidence="14">
    <location>
        <begin position="795"/>
        <end position="813"/>
    </location>
</feature>
<dbReference type="InterPro" id="IPR011053">
    <property type="entry name" value="Single_hybrid_motif"/>
</dbReference>
<evidence type="ECO:0000256" key="7">
    <source>
        <dbReference type="ARBA" id="ARBA00022741"/>
    </source>
</evidence>
<dbReference type="PROSITE" id="PS00866">
    <property type="entry name" value="CPSASE_1"/>
    <property type="match status" value="1"/>
</dbReference>
<feature type="domain" description="Biotin carboxylation" evidence="17">
    <location>
        <begin position="1"/>
        <end position="450"/>
    </location>
</feature>
<dbReference type="InterPro" id="IPR005482">
    <property type="entry name" value="Biotin_COase_C"/>
</dbReference>
<comment type="function">
    <text evidence="2">This protein is a component of the acetyl coenzyme A carboxylase complex; first, biotin carboxylase catalyzes the carboxylation of the carrier protein and then the transcarboxylase transfers the carboxyl group to form malonyl-CoA.</text>
</comment>
<dbReference type="CDD" id="cd06850">
    <property type="entry name" value="biotinyl_domain"/>
    <property type="match status" value="1"/>
</dbReference>
<evidence type="ECO:0000313" key="18">
    <source>
        <dbReference type="EMBL" id="KTB56155.1"/>
    </source>
</evidence>
<dbReference type="SUPFAM" id="SSF56059">
    <property type="entry name" value="Glutathione synthetase ATP-binding domain-like"/>
    <property type="match status" value="1"/>
</dbReference>
<dbReference type="Pfam" id="PF00364">
    <property type="entry name" value="Biotin_lipoyl"/>
    <property type="match status" value="1"/>
</dbReference>
<comment type="catalytic activity">
    <reaction evidence="12">
        <text>N(6)-biotinyl-L-lysyl-[protein] + hydrogencarbonate + ATP = N(6)-carboxybiotinyl-L-lysyl-[protein] + ADP + phosphate + H(+)</text>
        <dbReference type="Rhea" id="RHEA:13501"/>
        <dbReference type="Rhea" id="RHEA-COMP:10505"/>
        <dbReference type="Rhea" id="RHEA-COMP:10506"/>
        <dbReference type="ChEBI" id="CHEBI:15378"/>
        <dbReference type="ChEBI" id="CHEBI:17544"/>
        <dbReference type="ChEBI" id="CHEBI:30616"/>
        <dbReference type="ChEBI" id="CHEBI:43474"/>
        <dbReference type="ChEBI" id="CHEBI:83144"/>
        <dbReference type="ChEBI" id="CHEBI:83145"/>
        <dbReference type="ChEBI" id="CHEBI:456216"/>
        <dbReference type="EC" id="6.3.4.14"/>
    </reaction>
</comment>
<dbReference type="PROSITE" id="PS50975">
    <property type="entry name" value="ATP_GRASP"/>
    <property type="match status" value="1"/>
</dbReference>
<dbReference type="SUPFAM" id="SSF51230">
    <property type="entry name" value="Single hybrid motif"/>
    <property type="match status" value="1"/>
</dbReference>
<feature type="region of interest" description="Disordered" evidence="14">
    <location>
        <begin position="782"/>
        <end position="964"/>
    </location>
</feature>
<evidence type="ECO:0000256" key="3">
    <source>
        <dbReference type="ARBA" id="ARBA00004956"/>
    </source>
</evidence>
<evidence type="ECO:0000256" key="11">
    <source>
        <dbReference type="ARBA" id="ARBA00033786"/>
    </source>
</evidence>
<evidence type="ECO:0000313" key="19">
    <source>
        <dbReference type="Proteomes" id="UP000053048"/>
    </source>
</evidence>
<dbReference type="SUPFAM" id="SSF52440">
    <property type="entry name" value="PreATP-grasp domain"/>
    <property type="match status" value="1"/>
</dbReference>
<evidence type="ECO:0000256" key="4">
    <source>
        <dbReference type="ARBA" id="ARBA00011750"/>
    </source>
</evidence>
<reference evidence="18 19" key="1">
    <citation type="submission" date="2015-09" db="EMBL/GenBank/DDBJ databases">
        <title>Genome sequence of ICMP 13104.</title>
        <authorList>
            <person name="Visnovsky S."/>
            <person name="Lu A."/>
            <person name="Panda P."/>
            <person name="Pitman A."/>
        </authorList>
    </citation>
    <scope>NUCLEOTIDE SEQUENCE [LARGE SCALE GENOMIC DNA]</scope>
    <source>
        <strain evidence="18 19">ICMP 13104</strain>
    </source>
</reference>
<dbReference type="SMART" id="SM00796">
    <property type="entry name" value="AHS1"/>
    <property type="match status" value="1"/>
</dbReference>
<feature type="domain" description="Lipoyl-binding" evidence="15">
    <location>
        <begin position="1304"/>
        <end position="1384"/>
    </location>
</feature>
<dbReference type="Pfam" id="PF02786">
    <property type="entry name" value="CPSase_L_D2"/>
    <property type="match status" value="1"/>
</dbReference>
<keyword evidence="6" id="KW-0436">Ligase</keyword>
<dbReference type="InterPro" id="IPR029000">
    <property type="entry name" value="Cyclophilin-like_dom_sf"/>
</dbReference>
<dbReference type="PROSITE" id="PS50968">
    <property type="entry name" value="BIOTINYL_LIPOYL"/>
    <property type="match status" value="1"/>
</dbReference>
<dbReference type="SUPFAM" id="SSF50891">
    <property type="entry name" value="Cyclophilin-like"/>
    <property type="match status" value="2"/>
</dbReference>
<dbReference type="InterPro" id="IPR016185">
    <property type="entry name" value="PreATP-grasp_dom_sf"/>
</dbReference>
<dbReference type="FunFam" id="3.40.50.20:FF:000010">
    <property type="entry name" value="Propionyl-CoA carboxylase subunit alpha"/>
    <property type="match status" value="1"/>
</dbReference>
<sequence>MFDKLLIANRGAIACRILRTLRTLQVKGVAVYSEADAASLHLMQADEAHSLGEGAAAGTYLAVDKILAIAKASGAKAIHPGYGFLSENAAFAQACEDVGIAFVGPTPEQLRVFGLKHTARALARQHGVPLLEGTELLDSLESAVAAARSIGYPVMLKSTAGGGGIGMRVCRSAEELADSFEAVKRLGQNNFSDAGVFIEKYIQRARHLEVQVFGDGQGEVLALGVRDCSVQRRNQKVLEETPAPNLPDGMADELCAAAIKLAKAVNYRSAGTVEFVFDSEDQRFYFLEVNTRLQVEHGVTEQVWGVDLVSWMVQLAAGDLPPLDQLQAGLKPVGHAIQARLYAEDPGRDFQPCPGLLTAVNFPPADGHALRIDTWVEAGCEIPPYFDPMIAKLISWAPSRDQASAGLAAALHETRLYGVETNRDYLRQIIDDAPFASGQPWTRCLEGLVYHADTFEVLSGGTQTSVQDYPGRLGYWAVGVPPSGPMDSRALRQGNRLLGNAEGCAALEITMSGPLLRFNTDAVIAVTGAQIPITLDGELCAMNTALRVQAGSSLALGTIAGAGVRSYLCVRGGLDVPDYLGSKSTFTLGQFGGHGGRALRAGDVLHIAPLIDHSAGQRIADDELDVLKEVRQLRVIYGPHAAPEYFTEAYIETFFATEWEVHFNSSRTGVRLIGPKPEWVRADGGEAGLHPSNIHDNPYAIGAVDFTGDMPVILGPDGPSLGGFVCPVTIIEADLWQLGQLKAGDRVRFYPVSIEACHAAMAAVLPQNMRNTDARRSELVREDGIPDAENALNVPPSSRTSPLLQGTANSSRSELVREDTRTSPLLQGTANSSRSELVREDHIPDAENPSTVPASSRTSPLLQGTVNSSRSELVREDGIPDAENALNVPPSSRSELVREDGIPDAENALNVPPSSRTSPLLQGTANSGRSELVREGNLPDTENALPVPASSRTSPLLQGPGSLPHEAARLPSPIILDIGQDDKRLVARLSGDTHLLLEIGAPELDLVLRLRGHALMLALETKALPGVIDLTPGIRSLQVHYRPEQLPLQHLLDIIAGEWDAVCAAKDLQVASRIVHLPLSWDDPACQLAIEKYMTTVRKDAPWCPSNLEFIRRINDLPNLDEVQRTVFDASYLVMGLGDVYLGAPVATPLDPRHRLVTTKYNPARTWTAENSVGIGGAYMCVYGMEGPGGYQFVGRTLQMWNRYREVAAFEGKPWLLRFFDQIRFYPVSADELLRIRRDFPLGRFDLNIEHSTLNLADYQAFLARQADGIAAFRAQQQSAFNAERERWIANGQADFQSDEGAAPSTEELPLQAGQQGIDSHIAGNLWQVQVQPGERVEAGDVLVILESMKMEIPLLAPVGGVVREVRVQPGSAVRAGQRVVVLAAD</sequence>
<dbReference type="InterPro" id="IPR050856">
    <property type="entry name" value="Biotin_carboxylase_complex"/>
</dbReference>
<keyword evidence="8" id="KW-0378">Hydrolase</keyword>
<gene>
    <name evidence="18" type="ORF">AO067_15945</name>
</gene>
<evidence type="ECO:0000256" key="12">
    <source>
        <dbReference type="ARBA" id="ARBA00048600"/>
    </source>
</evidence>
<keyword evidence="19" id="KW-1185">Reference proteome</keyword>
<evidence type="ECO:0000256" key="9">
    <source>
        <dbReference type="ARBA" id="ARBA00022840"/>
    </source>
</evidence>
<protein>
    <recommendedName>
        <fullName evidence="5">Biotin carboxylase</fullName>
    </recommendedName>
    <alternativeName>
        <fullName evidence="11">Acetyl-coenzyme A carboxylase biotin carboxylase subunit A</fullName>
    </alternativeName>
</protein>
<keyword evidence="9 13" id="KW-0067">ATP-binding</keyword>
<dbReference type="PANTHER" id="PTHR18866:SF128">
    <property type="entry name" value="UREA AMIDOLYASE"/>
    <property type="match status" value="1"/>
</dbReference>
<proteinExistence type="predicted"/>
<dbReference type="SUPFAM" id="SSF160467">
    <property type="entry name" value="PH0987 N-terminal domain-like"/>
    <property type="match status" value="1"/>
</dbReference>
<evidence type="ECO:0000256" key="5">
    <source>
        <dbReference type="ARBA" id="ARBA00017242"/>
    </source>
</evidence>
<dbReference type="Gene3D" id="2.40.100.10">
    <property type="entry name" value="Cyclophilin-like"/>
    <property type="match status" value="2"/>
</dbReference>
<feature type="compositionally biased region" description="Polar residues" evidence="14">
    <location>
        <begin position="912"/>
        <end position="929"/>
    </location>
</feature>
<dbReference type="Gene3D" id="2.40.50.100">
    <property type="match status" value="1"/>
</dbReference>
<dbReference type="InterPro" id="IPR011761">
    <property type="entry name" value="ATP-grasp"/>
</dbReference>
<dbReference type="Pfam" id="PF02626">
    <property type="entry name" value="CT_A_B"/>
    <property type="match status" value="1"/>
</dbReference>
<dbReference type="NCBIfam" id="TIGR00724">
    <property type="entry name" value="urea_amlyse_rel"/>
    <property type="match status" value="1"/>
</dbReference>
<dbReference type="InterPro" id="IPR005481">
    <property type="entry name" value="BC-like_N"/>
</dbReference>
<dbReference type="SUPFAM" id="SSF51246">
    <property type="entry name" value="Rudiment single hybrid motif"/>
    <property type="match status" value="1"/>
</dbReference>